<dbReference type="Gene3D" id="3.30.2310.20">
    <property type="entry name" value="RelE-like"/>
    <property type="match status" value="1"/>
</dbReference>
<organism evidence="3 4">
    <name type="scientific">Halosaccharopolyspora lacisalsi</name>
    <dbReference type="NCBI Taxonomy" id="1000566"/>
    <lineage>
        <taxon>Bacteria</taxon>
        <taxon>Bacillati</taxon>
        <taxon>Actinomycetota</taxon>
        <taxon>Actinomycetes</taxon>
        <taxon>Pseudonocardiales</taxon>
        <taxon>Pseudonocardiaceae</taxon>
        <taxon>Halosaccharopolyspora</taxon>
    </lineage>
</organism>
<keyword evidence="4" id="KW-1185">Reference proteome</keyword>
<dbReference type="InterPro" id="IPR035093">
    <property type="entry name" value="RelE/ParE_toxin_dom_sf"/>
</dbReference>
<keyword evidence="3" id="KW-0255">Endonuclease</keyword>
<dbReference type="GO" id="GO:0004519">
    <property type="term" value="F:endonuclease activity"/>
    <property type="evidence" value="ECO:0007669"/>
    <property type="project" value="UniProtKB-KW"/>
</dbReference>
<evidence type="ECO:0000256" key="1">
    <source>
        <dbReference type="ARBA" id="ARBA00006226"/>
    </source>
</evidence>
<keyword evidence="2" id="KW-1277">Toxin-antitoxin system</keyword>
<dbReference type="SUPFAM" id="SSF143011">
    <property type="entry name" value="RelE-like"/>
    <property type="match status" value="1"/>
</dbReference>
<dbReference type="Proteomes" id="UP000569329">
    <property type="component" value="Unassembled WGS sequence"/>
</dbReference>
<comment type="caution">
    <text evidence="3">The sequence shown here is derived from an EMBL/GenBank/DDBJ whole genome shotgun (WGS) entry which is preliminary data.</text>
</comment>
<name>A0A839E510_9PSEU</name>
<evidence type="ECO:0000313" key="3">
    <source>
        <dbReference type="EMBL" id="MBA8826925.1"/>
    </source>
</evidence>
<dbReference type="EMBL" id="JACGWZ010000006">
    <property type="protein sequence ID" value="MBA8826925.1"/>
    <property type="molecule type" value="Genomic_DNA"/>
</dbReference>
<accession>A0A839E510</accession>
<dbReference type="InterPro" id="IPR007712">
    <property type="entry name" value="RelE/ParE_toxin"/>
</dbReference>
<gene>
    <name evidence="3" type="ORF">FHX42_004304</name>
</gene>
<protein>
    <submittedName>
        <fullName evidence="3">mRNA-degrading endonuclease RelE of RelBE toxin-antitoxin system</fullName>
    </submittedName>
</protein>
<keyword evidence="3" id="KW-0540">Nuclease</keyword>
<dbReference type="Pfam" id="PF05016">
    <property type="entry name" value="ParE_toxin"/>
    <property type="match status" value="1"/>
</dbReference>
<dbReference type="PANTHER" id="PTHR35601">
    <property type="entry name" value="TOXIN RELE"/>
    <property type="match status" value="1"/>
</dbReference>
<keyword evidence="3" id="KW-0378">Hydrolase</keyword>
<reference evidence="3 4" key="1">
    <citation type="submission" date="2020-07" db="EMBL/GenBank/DDBJ databases">
        <title>Sequencing the genomes of 1000 actinobacteria strains.</title>
        <authorList>
            <person name="Klenk H.-P."/>
        </authorList>
    </citation>
    <scope>NUCLEOTIDE SEQUENCE [LARGE SCALE GENOMIC DNA]</scope>
    <source>
        <strain evidence="3 4">DSM 45975</strain>
    </source>
</reference>
<proteinExistence type="inferred from homology"/>
<sequence length="97" mass="11051">MNDRYAVEVGRAARRALAEKLPIPVAAAVLEFIEGPLAENPHRVGAPLKEPFVGQWRAGRGDYRVRYRVDEQHRVVFVTSVDHRRDAYRLTRLSRAG</sequence>
<evidence type="ECO:0000313" key="4">
    <source>
        <dbReference type="Proteomes" id="UP000569329"/>
    </source>
</evidence>
<dbReference type="RefSeq" id="WP_182546093.1">
    <property type="nucleotide sequence ID" value="NZ_JACGWZ010000006.1"/>
</dbReference>
<dbReference type="PANTHER" id="PTHR35601:SF1">
    <property type="entry name" value="TOXIN RELE"/>
    <property type="match status" value="1"/>
</dbReference>
<dbReference type="AlphaFoldDB" id="A0A839E510"/>
<comment type="similarity">
    <text evidence="1">Belongs to the RelE toxin family.</text>
</comment>
<evidence type="ECO:0000256" key="2">
    <source>
        <dbReference type="ARBA" id="ARBA00022649"/>
    </source>
</evidence>